<dbReference type="Pfam" id="PF18406">
    <property type="entry name" value="DUF1281_C"/>
    <property type="match status" value="1"/>
</dbReference>
<gene>
    <name evidence="2" type="ORF">UFOVP27_23</name>
</gene>
<sequence>MPNWCDNVVMIKGSKEDIIKVKETLAEAPTLYSFEKILPCPTILRNGTAPNRNEQSAAFNKAKYGAKDWYDWCNNNWGTKWNASDATITIDNEYQVGYSFQTAWSPPIPVHDKLAKMFPDTNIFINYDESGGDFSGWRYYQYGELSREHEYNTSYYSVRTYMEPDSDIWGWF</sequence>
<evidence type="ECO:0000259" key="1">
    <source>
        <dbReference type="Pfam" id="PF18406"/>
    </source>
</evidence>
<reference evidence="2" key="1">
    <citation type="submission" date="2020-04" db="EMBL/GenBank/DDBJ databases">
        <authorList>
            <person name="Chiriac C."/>
            <person name="Salcher M."/>
            <person name="Ghai R."/>
            <person name="Kavagutti S V."/>
        </authorList>
    </citation>
    <scope>NUCLEOTIDE SEQUENCE</scope>
</reference>
<organism evidence="2">
    <name type="scientific">uncultured Caudovirales phage</name>
    <dbReference type="NCBI Taxonomy" id="2100421"/>
    <lineage>
        <taxon>Viruses</taxon>
        <taxon>Duplodnaviria</taxon>
        <taxon>Heunggongvirae</taxon>
        <taxon>Uroviricota</taxon>
        <taxon>Caudoviricetes</taxon>
        <taxon>Peduoviridae</taxon>
        <taxon>Maltschvirus</taxon>
        <taxon>Maltschvirus maltsch</taxon>
    </lineage>
</organism>
<proteinExistence type="predicted"/>
<protein>
    <recommendedName>
        <fullName evidence="1">YubB ferredoxin-like domain-containing protein</fullName>
    </recommendedName>
</protein>
<feature type="domain" description="YubB ferredoxin-like" evidence="1">
    <location>
        <begin position="77"/>
        <end position="149"/>
    </location>
</feature>
<dbReference type="SUPFAM" id="SSF160940">
    <property type="entry name" value="Api92-like"/>
    <property type="match status" value="1"/>
</dbReference>
<name>A0A6J5KLW4_9CAUD</name>
<dbReference type="InterPro" id="IPR041329">
    <property type="entry name" value="YubB_C"/>
</dbReference>
<dbReference type="Gene3D" id="3.30.70.1270">
    <property type="entry name" value="Api92-like domains"/>
    <property type="match status" value="1"/>
</dbReference>
<dbReference type="EMBL" id="LR796157">
    <property type="protein sequence ID" value="CAB4121917.1"/>
    <property type="molecule type" value="Genomic_DNA"/>
</dbReference>
<accession>A0A6J5KLW4</accession>
<evidence type="ECO:0000313" key="2">
    <source>
        <dbReference type="EMBL" id="CAB4121917.1"/>
    </source>
</evidence>